<dbReference type="SUPFAM" id="SSF53850">
    <property type="entry name" value="Periplasmic binding protein-like II"/>
    <property type="match status" value="1"/>
</dbReference>
<feature type="signal peptide" evidence="1">
    <location>
        <begin position="1"/>
        <end position="25"/>
    </location>
</feature>
<protein>
    <submittedName>
        <fullName evidence="2">Uncharacterized protein</fullName>
    </submittedName>
</protein>
<dbReference type="Proteomes" id="UP001158067">
    <property type="component" value="Unassembled WGS sequence"/>
</dbReference>
<evidence type="ECO:0000313" key="2">
    <source>
        <dbReference type="EMBL" id="SMP73764.1"/>
    </source>
</evidence>
<sequence length="147" mass="16310">MTIARRWWTPLSLLVIGVLSHPANVASQGPDAPKATDTTNQAIVLQVGTRESLLFAIKSADGSCSAISIEQWDHLADELNREFKFRELTLPEVVSGSEDGKLQAADATIRVTSGELDRLEFRHLHFRTGLSKSSTETRRTLTRTTRH</sequence>
<dbReference type="Gene3D" id="3.40.190.10">
    <property type="entry name" value="Periplasmic binding protein-like II"/>
    <property type="match status" value="1"/>
</dbReference>
<organism evidence="2 3">
    <name type="scientific">Neorhodopirellula lusitana</name>
    <dbReference type="NCBI Taxonomy" id="445327"/>
    <lineage>
        <taxon>Bacteria</taxon>
        <taxon>Pseudomonadati</taxon>
        <taxon>Planctomycetota</taxon>
        <taxon>Planctomycetia</taxon>
        <taxon>Pirellulales</taxon>
        <taxon>Pirellulaceae</taxon>
        <taxon>Neorhodopirellula</taxon>
    </lineage>
</organism>
<name>A0ABY1QNL1_9BACT</name>
<gene>
    <name evidence="2" type="ORF">SAMN06265222_1174</name>
</gene>
<keyword evidence="1" id="KW-0732">Signal</keyword>
<dbReference type="RefSeq" id="WP_283434785.1">
    <property type="nucleotide sequence ID" value="NZ_FXUG01000017.1"/>
</dbReference>
<comment type="caution">
    <text evidence="2">The sequence shown here is derived from an EMBL/GenBank/DDBJ whole genome shotgun (WGS) entry which is preliminary data.</text>
</comment>
<proteinExistence type="predicted"/>
<evidence type="ECO:0000313" key="3">
    <source>
        <dbReference type="Proteomes" id="UP001158067"/>
    </source>
</evidence>
<accession>A0ABY1QNL1</accession>
<feature type="chain" id="PRO_5045542196" evidence="1">
    <location>
        <begin position="26"/>
        <end position="147"/>
    </location>
</feature>
<keyword evidence="3" id="KW-1185">Reference proteome</keyword>
<evidence type="ECO:0000256" key="1">
    <source>
        <dbReference type="SAM" id="SignalP"/>
    </source>
</evidence>
<reference evidence="2 3" key="1">
    <citation type="submission" date="2017-05" db="EMBL/GenBank/DDBJ databases">
        <authorList>
            <person name="Varghese N."/>
            <person name="Submissions S."/>
        </authorList>
    </citation>
    <scope>NUCLEOTIDE SEQUENCE [LARGE SCALE GENOMIC DNA]</scope>
    <source>
        <strain evidence="2 3">DSM 25457</strain>
    </source>
</reference>
<dbReference type="EMBL" id="FXUG01000017">
    <property type="protein sequence ID" value="SMP73764.1"/>
    <property type="molecule type" value="Genomic_DNA"/>
</dbReference>